<dbReference type="KEGG" id="vg:77931450"/>
<sequence length="46" mass="5195">MMNHPQKDEPPFWPTAVVAVVTILTMTGVIIGWDGIATLWEMITPW</sequence>
<dbReference type="EMBL" id="MN204493">
    <property type="protein sequence ID" value="QEQ93674.1"/>
    <property type="molecule type" value="Genomic_DNA"/>
</dbReference>
<evidence type="ECO:0000256" key="1">
    <source>
        <dbReference type="SAM" id="Phobius"/>
    </source>
</evidence>
<protein>
    <submittedName>
        <fullName evidence="2">Membrane protein</fullName>
    </submittedName>
</protein>
<feature type="transmembrane region" description="Helical" evidence="1">
    <location>
        <begin position="12"/>
        <end position="33"/>
    </location>
</feature>
<dbReference type="GeneID" id="77931450"/>
<keyword evidence="1" id="KW-0812">Transmembrane</keyword>
<evidence type="ECO:0000313" key="2">
    <source>
        <dbReference type="EMBL" id="QEQ93674.1"/>
    </source>
</evidence>
<evidence type="ECO:0000313" key="3">
    <source>
        <dbReference type="Proteomes" id="UP000327392"/>
    </source>
</evidence>
<name>A0A5J6D781_9CAUD</name>
<proteinExistence type="predicted"/>
<accession>A0A5J6D781</accession>
<dbReference type="Proteomes" id="UP000327392">
    <property type="component" value="Segment"/>
</dbReference>
<gene>
    <name evidence="2" type="primary">96</name>
    <name evidence="2" type="ORF">SEA_ZUKO_96</name>
</gene>
<organism evidence="2 3">
    <name type="scientific">Streptomyces phage Zuko</name>
    <dbReference type="NCBI Taxonomy" id="2601695"/>
    <lineage>
        <taxon>Viruses</taxon>
        <taxon>Duplodnaviria</taxon>
        <taxon>Heunggongvirae</taxon>
        <taxon>Uroviricota</taxon>
        <taxon>Caudoviricetes</taxon>
        <taxon>Zukovirus</taxon>
        <taxon>Zukovirus zuko</taxon>
    </lineage>
</organism>
<keyword evidence="1" id="KW-1133">Transmembrane helix</keyword>
<keyword evidence="3" id="KW-1185">Reference proteome</keyword>
<reference evidence="2 3" key="1">
    <citation type="submission" date="2019-07" db="EMBL/GenBank/DDBJ databases">
        <authorList>
            <person name="Mandava P."/>
            <person name="Ferry J.C."/>
            <person name="Fallon S.M."/>
            <person name="Hajdenberg M."/>
            <person name="Sharma E."/>
            <person name="Shaffer C.D."/>
            <person name="Weston-Hafer K.A."/>
            <person name="Garlena R.A."/>
            <person name="Russell D.A."/>
            <person name="Pope W.H."/>
            <person name="Jacobs-Sera D."/>
            <person name="Hatfull G.F."/>
        </authorList>
    </citation>
    <scope>NUCLEOTIDE SEQUENCE [LARGE SCALE GENOMIC DNA]</scope>
</reference>
<dbReference type="RefSeq" id="YP_010655587.1">
    <property type="nucleotide sequence ID" value="NC_070829.1"/>
</dbReference>
<keyword evidence="1" id="KW-0472">Membrane</keyword>